<keyword evidence="5 7" id="KW-0472">Membrane</keyword>
<dbReference type="GO" id="GO:0005886">
    <property type="term" value="C:plasma membrane"/>
    <property type="evidence" value="ECO:0007669"/>
    <property type="project" value="UniProtKB-SubCell"/>
</dbReference>
<feature type="coiled-coil region" evidence="6">
    <location>
        <begin position="174"/>
        <end position="237"/>
    </location>
</feature>
<evidence type="ECO:0000256" key="5">
    <source>
        <dbReference type="ARBA" id="ARBA00023136"/>
    </source>
</evidence>
<evidence type="ECO:0000313" key="10">
    <source>
        <dbReference type="Proteomes" id="UP000664096"/>
    </source>
</evidence>
<dbReference type="InterPro" id="IPR003856">
    <property type="entry name" value="LPS_length_determ_N"/>
</dbReference>
<dbReference type="Proteomes" id="UP000664096">
    <property type="component" value="Unassembled WGS sequence"/>
</dbReference>
<feature type="transmembrane region" description="Helical" evidence="7">
    <location>
        <begin position="410"/>
        <end position="430"/>
    </location>
</feature>
<dbReference type="RefSeq" id="WP_207139416.1">
    <property type="nucleotide sequence ID" value="NZ_JAEKJZ010000001.1"/>
</dbReference>
<evidence type="ECO:0000256" key="3">
    <source>
        <dbReference type="ARBA" id="ARBA00022692"/>
    </source>
</evidence>
<feature type="transmembrane region" description="Helical" evidence="7">
    <location>
        <begin position="472"/>
        <end position="493"/>
    </location>
</feature>
<evidence type="ECO:0000259" key="8">
    <source>
        <dbReference type="Pfam" id="PF02706"/>
    </source>
</evidence>
<dbReference type="EMBL" id="JAEKJZ010000001">
    <property type="protein sequence ID" value="MBN9669883.1"/>
    <property type="molecule type" value="Genomic_DNA"/>
</dbReference>
<evidence type="ECO:0000256" key="4">
    <source>
        <dbReference type="ARBA" id="ARBA00022989"/>
    </source>
</evidence>
<evidence type="ECO:0000256" key="2">
    <source>
        <dbReference type="ARBA" id="ARBA00022475"/>
    </source>
</evidence>
<dbReference type="PANTHER" id="PTHR32309">
    <property type="entry name" value="TYROSINE-PROTEIN KINASE"/>
    <property type="match status" value="1"/>
</dbReference>
<keyword evidence="3 7" id="KW-0812">Transmembrane</keyword>
<proteinExistence type="predicted"/>
<feature type="transmembrane region" description="Helical" evidence="7">
    <location>
        <begin position="18"/>
        <end position="39"/>
    </location>
</feature>
<feature type="coiled-coil region" evidence="6">
    <location>
        <begin position="287"/>
        <end position="379"/>
    </location>
</feature>
<comment type="subcellular location">
    <subcellularLocation>
        <location evidence="1">Cell membrane</location>
        <topology evidence="1">Multi-pass membrane protein</topology>
    </subcellularLocation>
</comment>
<dbReference type="Pfam" id="PF02706">
    <property type="entry name" value="Wzz"/>
    <property type="match status" value="1"/>
</dbReference>
<gene>
    <name evidence="9" type="ORF">JF539_05995</name>
</gene>
<evidence type="ECO:0000256" key="1">
    <source>
        <dbReference type="ARBA" id="ARBA00004651"/>
    </source>
</evidence>
<keyword evidence="6" id="KW-0175">Coiled coil</keyword>
<feature type="domain" description="Polysaccharide chain length determinant N-terminal" evidence="8">
    <location>
        <begin position="3"/>
        <end position="61"/>
    </location>
</feature>
<dbReference type="AlphaFoldDB" id="A0A939J119"/>
<dbReference type="PANTHER" id="PTHR32309:SF13">
    <property type="entry name" value="FERRIC ENTEROBACTIN TRANSPORT PROTEIN FEPE"/>
    <property type="match status" value="1"/>
</dbReference>
<reference evidence="9" key="1">
    <citation type="submission" date="2020-12" db="EMBL/GenBank/DDBJ databases">
        <title>Oil enriched cultivation method for isolating marine PHA-producing bacteria.</title>
        <authorList>
            <person name="Zheng W."/>
            <person name="Yu S."/>
            <person name="Huang Y."/>
        </authorList>
    </citation>
    <scope>NUCLEOTIDE SEQUENCE</scope>
    <source>
        <strain evidence="9">SY-2-12</strain>
    </source>
</reference>
<evidence type="ECO:0000256" key="6">
    <source>
        <dbReference type="SAM" id="Coils"/>
    </source>
</evidence>
<evidence type="ECO:0000256" key="7">
    <source>
        <dbReference type="SAM" id="Phobius"/>
    </source>
</evidence>
<comment type="caution">
    <text evidence="9">The sequence shown here is derived from an EMBL/GenBank/DDBJ whole genome shotgun (WGS) entry which is preliminary data.</text>
</comment>
<accession>A0A939J119</accession>
<dbReference type="GO" id="GO:0004713">
    <property type="term" value="F:protein tyrosine kinase activity"/>
    <property type="evidence" value="ECO:0007669"/>
    <property type="project" value="TreeGrafter"/>
</dbReference>
<name>A0A939J119_9HYPH</name>
<evidence type="ECO:0000313" key="9">
    <source>
        <dbReference type="EMBL" id="MBN9669883.1"/>
    </source>
</evidence>
<organism evidence="9 10">
    <name type="scientific">Roseibium aggregatum</name>
    <dbReference type="NCBI Taxonomy" id="187304"/>
    <lineage>
        <taxon>Bacteria</taxon>
        <taxon>Pseudomonadati</taxon>
        <taxon>Pseudomonadota</taxon>
        <taxon>Alphaproteobacteria</taxon>
        <taxon>Hyphomicrobiales</taxon>
        <taxon>Stappiaceae</taxon>
        <taxon>Roseibium</taxon>
    </lineage>
</organism>
<dbReference type="InterPro" id="IPR050445">
    <property type="entry name" value="Bact_polysacc_biosynth/exp"/>
</dbReference>
<sequence length="517" mass="57893">MEDSFDLNGIWAIVRRRYLYVILPAVVVFAVTVVVAYMLPRSYESKAVILIESQRIPSELASSTVTASPSERIKVIEQRLLARENLLSIADKFALYRNGEEVPSPTSIVDAMRAAITIDQIDVAASRRNTEIVGFNVSFQYPEATTVARVTNELVSSILSRNLETRLGRAAETSNFFQQQLRTLETNLLALEAKIASFKRENEAALPETLTDRRVELSEVNAQIAQIDQEIRLAEQISTGDAGSDELSTQQLDFRLQSQQLNYDAFVERRELLTPLAEKGYVSKKTMADLERQIAQAEIEITAIKAQLAQQGYTADPNTRMELLKGRRNELKTRADDLKKSISSTPVIEVELAAMNREYENLQREYSQTKAKLTDAQIGERLEQDRQAERFEVLEQATVPEKPSKPDRKLIVLAGGAGGVAIGVGLALLLEFLDKSIRTASDLERRLQLRPIAVIPYMMTEEERRARLVRRLSITVITIAGIAAVLALVHVFVLPLDLIAERVLEKIQPLLPNLSLP</sequence>
<keyword evidence="4 7" id="KW-1133">Transmembrane helix</keyword>
<protein>
    <recommendedName>
        <fullName evidence="8">Polysaccharide chain length determinant N-terminal domain-containing protein</fullName>
    </recommendedName>
</protein>
<keyword evidence="2" id="KW-1003">Cell membrane</keyword>